<gene>
    <name evidence="7" type="ORF">CRE_11912</name>
</gene>
<name>E3M4G1_CAERE</name>
<keyword evidence="3 6" id="KW-0812">Transmembrane</keyword>
<feature type="transmembrane region" description="Helical" evidence="6">
    <location>
        <begin position="179"/>
        <end position="198"/>
    </location>
</feature>
<proteinExistence type="inferred from homology"/>
<feature type="transmembrane region" description="Helical" evidence="6">
    <location>
        <begin position="314"/>
        <end position="339"/>
    </location>
</feature>
<reference evidence="7" key="1">
    <citation type="submission" date="2007-07" db="EMBL/GenBank/DDBJ databases">
        <title>PCAP assembly of the Caenorhabditis remanei genome.</title>
        <authorList>
            <consortium name="The Caenorhabditis remanei Sequencing Consortium"/>
            <person name="Wilson R.K."/>
        </authorList>
    </citation>
    <scope>NUCLEOTIDE SEQUENCE [LARGE SCALE GENOMIC DNA]</scope>
    <source>
        <strain evidence="7">PB4641</strain>
    </source>
</reference>
<evidence type="ECO:0000256" key="4">
    <source>
        <dbReference type="ARBA" id="ARBA00022989"/>
    </source>
</evidence>
<dbReference type="PANTHER" id="PTHR31216:SF5">
    <property type="entry name" value="SERPENTINE RECEPTOR CLASS BETA-13"/>
    <property type="match status" value="1"/>
</dbReference>
<comment type="similarity">
    <text evidence="2">Belongs to the nematode receptor-like protein srb family.</text>
</comment>
<dbReference type="eggNOG" id="ENOG502SXP2">
    <property type="taxonomic scope" value="Eukaryota"/>
</dbReference>
<evidence type="ECO:0000256" key="5">
    <source>
        <dbReference type="ARBA" id="ARBA00023136"/>
    </source>
</evidence>
<dbReference type="GO" id="GO:0007606">
    <property type="term" value="P:sensory perception of chemical stimulus"/>
    <property type="evidence" value="ECO:0007669"/>
    <property type="project" value="InterPro"/>
</dbReference>
<feature type="transmembrane region" description="Helical" evidence="6">
    <location>
        <begin position="265"/>
        <end position="290"/>
    </location>
</feature>
<dbReference type="Proteomes" id="UP000008281">
    <property type="component" value="Unassembled WGS sequence"/>
</dbReference>
<evidence type="ECO:0000313" key="8">
    <source>
        <dbReference type="Proteomes" id="UP000008281"/>
    </source>
</evidence>
<keyword evidence="4 6" id="KW-1133">Transmembrane helix</keyword>
<dbReference type="EMBL" id="DS268424">
    <property type="protein sequence ID" value="EFO91491.1"/>
    <property type="molecule type" value="Genomic_DNA"/>
</dbReference>
<accession>E3M4G1</accession>
<feature type="transmembrane region" description="Helical" evidence="6">
    <location>
        <begin position="219"/>
        <end position="239"/>
    </location>
</feature>
<dbReference type="Pfam" id="PF02175">
    <property type="entry name" value="7TM_GPCR_Srb"/>
    <property type="match status" value="1"/>
</dbReference>
<keyword evidence="5 6" id="KW-0472">Membrane</keyword>
<sequence>MRPRPIAFFTNRKSETCLKLVHGVSTFQKQNSLRDFFRIRSFHLTNYFKAPDLSISNNPLGSILISFHLILSPFVTMVEINQTKCELAFHVTYNPVYRLSQFYTFTVSFIAAPALFYLIKKRIISLPFHGNLKTLLIVYFISVFIYATVLCFAFGYHVISPFFISSACGLIVDKTVFQIGHILTLFSLTSPMIFPIGFTIERFIATGMASRYEYTPTRLGPILATLSLISNIVIFYFIFQNETFDDIFISFLMLPSTSATQFTNYLWSLFGIKVVNIICNLILIIVHSVLKPKYQKSSLSTKYAMEEITQSSKFTFIITFTHLLFFGVYTICSILVRVLGQSFFGSLINFYVARGINCAVPTYNLVIVIVGFYSLHHLNSRRSKEVTSNIRIMAVGQQGAKNYDDAITSQWATITRGSV</sequence>
<dbReference type="AlphaFoldDB" id="E3M4G1"/>
<protein>
    <submittedName>
        <fullName evidence="7">Uncharacterized protein</fullName>
    </submittedName>
</protein>
<feature type="transmembrane region" description="Helical" evidence="6">
    <location>
        <begin position="100"/>
        <end position="119"/>
    </location>
</feature>
<evidence type="ECO:0000256" key="6">
    <source>
        <dbReference type="SAM" id="Phobius"/>
    </source>
</evidence>
<dbReference type="OMA" id="QWATITR"/>
<organism evidence="8">
    <name type="scientific">Caenorhabditis remanei</name>
    <name type="common">Caenorhabditis vulgaris</name>
    <dbReference type="NCBI Taxonomy" id="31234"/>
    <lineage>
        <taxon>Eukaryota</taxon>
        <taxon>Metazoa</taxon>
        <taxon>Ecdysozoa</taxon>
        <taxon>Nematoda</taxon>
        <taxon>Chromadorea</taxon>
        <taxon>Rhabditida</taxon>
        <taxon>Rhabditina</taxon>
        <taxon>Rhabditomorpha</taxon>
        <taxon>Rhabditoidea</taxon>
        <taxon>Rhabditidae</taxon>
        <taxon>Peloderinae</taxon>
        <taxon>Caenorhabditis</taxon>
    </lineage>
</organism>
<evidence type="ECO:0000256" key="2">
    <source>
        <dbReference type="ARBA" id="ARBA00006860"/>
    </source>
</evidence>
<dbReference type="HOGENOM" id="CLU_045882_1_0_1"/>
<keyword evidence="8" id="KW-1185">Reference proteome</keyword>
<dbReference type="PRINTS" id="PR00699">
    <property type="entry name" value="TMPROTEINSRB"/>
</dbReference>
<evidence type="ECO:0000313" key="7">
    <source>
        <dbReference type="EMBL" id="EFO91491.1"/>
    </source>
</evidence>
<dbReference type="STRING" id="31234.E3M4G1"/>
<dbReference type="InParanoid" id="E3M4G1"/>
<feature type="transmembrane region" description="Helical" evidence="6">
    <location>
        <begin position="60"/>
        <end position="80"/>
    </location>
</feature>
<dbReference type="PANTHER" id="PTHR31216">
    <property type="entry name" value="SERPENTINE RECEPTOR CLASS BETA-1-RELATED-RELATED"/>
    <property type="match status" value="1"/>
</dbReference>
<evidence type="ECO:0000256" key="1">
    <source>
        <dbReference type="ARBA" id="ARBA00004141"/>
    </source>
</evidence>
<feature type="transmembrane region" description="Helical" evidence="6">
    <location>
        <begin position="351"/>
        <end position="375"/>
    </location>
</feature>
<evidence type="ECO:0000256" key="3">
    <source>
        <dbReference type="ARBA" id="ARBA00022692"/>
    </source>
</evidence>
<feature type="transmembrane region" description="Helical" evidence="6">
    <location>
        <begin position="135"/>
        <end position="159"/>
    </location>
</feature>
<dbReference type="GO" id="GO:0004888">
    <property type="term" value="F:transmembrane signaling receptor activity"/>
    <property type="evidence" value="ECO:0007669"/>
    <property type="project" value="InterPro"/>
</dbReference>
<comment type="subcellular location">
    <subcellularLocation>
        <location evidence="1">Membrane</location>
        <topology evidence="1">Multi-pass membrane protein</topology>
    </subcellularLocation>
</comment>
<dbReference type="InterPro" id="IPR002184">
    <property type="entry name" value="7TM_GPCR_serpentine_rcpt_Srb"/>
</dbReference>
<dbReference type="GO" id="GO:0016020">
    <property type="term" value="C:membrane"/>
    <property type="evidence" value="ECO:0007669"/>
    <property type="project" value="UniProtKB-SubCell"/>
</dbReference>